<evidence type="ECO:0000256" key="8">
    <source>
        <dbReference type="ARBA" id="ARBA00022989"/>
    </source>
</evidence>
<reference evidence="13 14" key="2">
    <citation type="journal article" date="2012" name="Stand. Genomic Sci.">
        <title>Complete genome sequence of the thermophilic sulfate-reducing ocean bacterium Thermodesulfatator indicus type strain (CIR29812(T)).</title>
        <authorList>
            <person name="Anderson I."/>
            <person name="Saunders E."/>
            <person name="Lapidus A."/>
            <person name="Nolan M."/>
            <person name="Lucas S."/>
            <person name="Tice H."/>
            <person name="Del Rio T.G."/>
            <person name="Cheng J.F."/>
            <person name="Han C."/>
            <person name="Tapia R."/>
            <person name="Goodwin L.A."/>
            <person name="Pitluck S."/>
            <person name="Liolios K."/>
            <person name="Mavromatis K."/>
            <person name="Pagani I."/>
            <person name="Ivanova N."/>
            <person name="Mikhailova N."/>
            <person name="Pati A."/>
            <person name="Chen A."/>
            <person name="Palaniappan K."/>
            <person name="Land M."/>
            <person name="Hauser L."/>
            <person name="Jeffries C.D."/>
            <person name="Chang Y.J."/>
            <person name="Brambilla E.M."/>
            <person name="Rohde M."/>
            <person name="Spring S."/>
            <person name="Goker M."/>
            <person name="Detter J.C."/>
            <person name="Woyke T."/>
            <person name="Bristow J."/>
            <person name="Eisen J.A."/>
            <person name="Markowitz V."/>
            <person name="Hugenholtz P."/>
            <person name="Kyrpides N.C."/>
            <person name="Klenk H.P."/>
        </authorList>
    </citation>
    <scope>NUCLEOTIDE SEQUENCE [LARGE SCALE GENOMIC DNA]</scope>
    <source>
        <strain evidence="14">DSM 15286 / JCM 11887 / CIR29812</strain>
    </source>
</reference>
<dbReference type="eggNOG" id="COG0810">
    <property type="taxonomic scope" value="Bacteria"/>
</dbReference>
<feature type="region of interest" description="Disordered" evidence="10">
    <location>
        <begin position="50"/>
        <end position="71"/>
    </location>
</feature>
<dbReference type="InterPro" id="IPR006260">
    <property type="entry name" value="TonB/TolA_C"/>
</dbReference>
<dbReference type="RefSeq" id="WP_013908586.1">
    <property type="nucleotide sequence ID" value="NC_015681.1"/>
</dbReference>
<evidence type="ECO:0000256" key="7">
    <source>
        <dbReference type="ARBA" id="ARBA00022927"/>
    </source>
</evidence>
<gene>
    <name evidence="13" type="ordered locus">Thein_1994</name>
</gene>
<comment type="subcellular location">
    <subcellularLocation>
        <location evidence="1">Cell inner membrane</location>
        <topology evidence="1">Single-pass membrane protein</topology>
        <orientation evidence="1">Periplasmic side</orientation>
    </subcellularLocation>
</comment>
<evidence type="ECO:0000259" key="12">
    <source>
        <dbReference type="PROSITE" id="PS52015"/>
    </source>
</evidence>
<evidence type="ECO:0000313" key="13">
    <source>
        <dbReference type="EMBL" id="AEH45847.1"/>
    </source>
</evidence>
<evidence type="ECO:0000256" key="3">
    <source>
        <dbReference type="ARBA" id="ARBA00022448"/>
    </source>
</evidence>
<name>F8ACR6_THEID</name>
<feature type="transmembrane region" description="Helical" evidence="11">
    <location>
        <begin position="12"/>
        <end position="29"/>
    </location>
</feature>
<dbReference type="SUPFAM" id="SSF74653">
    <property type="entry name" value="TolA/TonB C-terminal domain"/>
    <property type="match status" value="1"/>
</dbReference>
<dbReference type="PANTHER" id="PTHR33446">
    <property type="entry name" value="PROTEIN TONB-RELATED"/>
    <property type="match status" value="1"/>
</dbReference>
<evidence type="ECO:0000313" key="14">
    <source>
        <dbReference type="Proteomes" id="UP000006793"/>
    </source>
</evidence>
<keyword evidence="7" id="KW-0653">Protein transport</keyword>
<keyword evidence="14" id="KW-1185">Reference proteome</keyword>
<evidence type="ECO:0000256" key="4">
    <source>
        <dbReference type="ARBA" id="ARBA00022475"/>
    </source>
</evidence>
<dbReference type="AlphaFoldDB" id="F8ACR6"/>
<dbReference type="GO" id="GO:0005886">
    <property type="term" value="C:plasma membrane"/>
    <property type="evidence" value="ECO:0007669"/>
    <property type="project" value="UniProtKB-SubCell"/>
</dbReference>
<protein>
    <submittedName>
        <fullName evidence="13">TonB family protein</fullName>
    </submittedName>
</protein>
<dbReference type="PaxDb" id="667014-Thein_1994"/>
<dbReference type="PROSITE" id="PS52015">
    <property type="entry name" value="TONB_CTD"/>
    <property type="match status" value="1"/>
</dbReference>
<evidence type="ECO:0000256" key="5">
    <source>
        <dbReference type="ARBA" id="ARBA00022519"/>
    </source>
</evidence>
<dbReference type="STRING" id="667014.Thein_1994"/>
<keyword evidence="9 11" id="KW-0472">Membrane</keyword>
<evidence type="ECO:0000256" key="6">
    <source>
        <dbReference type="ARBA" id="ARBA00022692"/>
    </source>
</evidence>
<keyword evidence="6 11" id="KW-0812">Transmembrane</keyword>
<sequence length="227" mass="25442">MAFNVRESNLAMFLLVSLVIHGLLFWLATRLKLENTITPATEIPIELVAEEEESPPPPAPNLPQLTEPSEVNPLKITPEKIDISAEKPIKIAQVNPIWQEINIPERQDLPKISSPEVPVLPEATSLKPKRAKKQFKEYFAKVRRLIAANKYYPLSARMAGYTGRIGVSFVVDAQGRVSEITIEKPSQYEILNQAAVKTIKRAAPFPPPPRGLNPPLRLKVTIKYQLD</sequence>
<dbReference type="InterPro" id="IPR051045">
    <property type="entry name" value="TonB-dependent_transducer"/>
</dbReference>
<feature type="domain" description="TonB C-terminal" evidence="12">
    <location>
        <begin position="137"/>
        <end position="227"/>
    </location>
</feature>
<comment type="similarity">
    <text evidence="2">Belongs to the TonB family.</text>
</comment>
<dbReference type="InParanoid" id="F8ACR6"/>
<dbReference type="KEGG" id="tid:Thein_1994"/>
<evidence type="ECO:0000256" key="11">
    <source>
        <dbReference type="SAM" id="Phobius"/>
    </source>
</evidence>
<dbReference type="EMBL" id="CP002683">
    <property type="protein sequence ID" value="AEH45847.1"/>
    <property type="molecule type" value="Genomic_DNA"/>
</dbReference>
<evidence type="ECO:0000256" key="9">
    <source>
        <dbReference type="ARBA" id="ARBA00023136"/>
    </source>
</evidence>
<keyword evidence="3" id="KW-0813">Transport</keyword>
<keyword evidence="8 11" id="KW-1133">Transmembrane helix</keyword>
<keyword evidence="4" id="KW-1003">Cell membrane</keyword>
<keyword evidence="5" id="KW-0997">Cell inner membrane</keyword>
<evidence type="ECO:0000256" key="1">
    <source>
        <dbReference type="ARBA" id="ARBA00004383"/>
    </source>
</evidence>
<evidence type="ECO:0000256" key="2">
    <source>
        <dbReference type="ARBA" id="ARBA00006555"/>
    </source>
</evidence>
<dbReference type="NCBIfam" id="TIGR01352">
    <property type="entry name" value="tonB_Cterm"/>
    <property type="match status" value="1"/>
</dbReference>
<evidence type="ECO:0000256" key="10">
    <source>
        <dbReference type="SAM" id="MobiDB-lite"/>
    </source>
</evidence>
<dbReference type="Proteomes" id="UP000006793">
    <property type="component" value="Chromosome"/>
</dbReference>
<dbReference type="GO" id="GO:0015031">
    <property type="term" value="P:protein transport"/>
    <property type="evidence" value="ECO:0007669"/>
    <property type="project" value="UniProtKB-KW"/>
</dbReference>
<proteinExistence type="inferred from homology"/>
<dbReference type="Pfam" id="PF03544">
    <property type="entry name" value="TonB_C"/>
    <property type="match status" value="1"/>
</dbReference>
<accession>F8ACR6</accession>
<dbReference type="OrthoDB" id="1522859at2"/>
<dbReference type="GO" id="GO:0055085">
    <property type="term" value="P:transmembrane transport"/>
    <property type="evidence" value="ECO:0007669"/>
    <property type="project" value="InterPro"/>
</dbReference>
<dbReference type="Gene3D" id="3.30.1150.10">
    <property type="match status" value="1"/>
</dbReference>
<dbReference type="HOGENOM" id="CLU_076333_4_0_0"/>
<dbReference type="InterPro" id="IPR037682">
    <property type="entry name" value="TonB_C"/>
</dbReference>
<reference evidence="14" key="1">
    <citation type="submission" date="2011-04" db="EMBL/GenBank/DDBJ databases">
        <title>The complete genome of Thermodesulfatator indicus DSM 15286.</title>
        <authorList>
            <person name="Lucas S."/>
            <person name="Copeland A."/>
            <person name="Lapidus A."/>
            <person name="Bruce D."/>
            <person name="Goodwin L."/>
            <person name="Pitluck S."/>
            <person name="Peters L."/>
            <person name="Kyrpides N."/>
            <person name="Mavromatis K."/>
            <person name="Pagani I."/>
            <person name="Ivanova N."/>
            <person name="Saunders L."/>
            <person name="Detter J.C."/>
            <person name="Tapia R."/>
            <person name="Han C."/>
            <person name="Land M."/>
            <person name="Hauser L."/>
            <person name="Markowitz V."/>
            <person name="Cheng J.-F."/>
            <person name="Hugenholtz P."/>
            <person name="Woyke T."/>
            <person name="Wu D."/>
            <person name="Spring S."/>
            <person name="Schroeder M."/>
            <person name="Brambilla E."/>
            <person name="Klenk H.-P."/>
            <person name="Eisen J.A."/>
        </authorList>
    </citation>
    <scope>NUCLEOTIDE SEQUENCE [LARGE SCALE GENOMIC DNA]</scope>
    <source>
        <strain evidence="14">DSM 15286 / JCM 11887 / CIR29812</strain>
    </source>
</reference>
<organism evidence="13 14">
    <name type="scientific">Thermodesulfatator indicus (strain DSM 15286 / JCM 11887 / CIR29812)</name>
    <dbReference type="NCBI Taxonomy" id="667014"/>
    <lineage>
        <taxon>Bacteria</taxon>
        <taxon>Pseudomonadati</taxon>
        <taxon>Thermodesulfobacteriota</taxon>
        <taxon>Thermodesulfobacteria</taxon>
        <taxon>Thermodesulfobacteriales</taxon>
        <taxon>Thermodesulfatatoraceae</taxon>
        <taxon>Thermodesulfatator</taxon>
    </lineage>
</organism>